<proteinExistence type="predicted"/>
<keyword evidence="3" id="KW-1185">Reference proteome</keyword>
<dbReference type="OrthoDB" id="2086224at2"/>
<dbReference type="InterPro" id="IPR051044">
    <property type="entry name" value="MAG_DAG_Lipase"/>
</dbReference>
<dbReference type="PANTHER" id="PTHR11614">
    <property type="entry name" value="PHOSPHOLIPASE-RELATED"/>
    <property type="match status" value="1"/>
</dbReference>
<evidence type="ECO:0000259" key="1">
    <source>
        <dbReference type="Pfam" id="PF12146"/>
    </source>
</evidence>
<dbReference type="InterPro" id="IPR029058">
    <property type="entry name" value="AB_hydrolase_fold"/>
</dbReference>
<evidence type="ECO:0000313" key="2">
    <source>
        <dbReference type="EMBL" id="AXA84875.1"/>
    </source>
</evidence>
<accession>A0A344J765</accession>
<gene>
    <name evidence="2" type="ORF">DCD74_09455</name>
</gene>
<dbReference type="InterPro" id="IPR022742">
    <property type="entry name" value="Hydrolase_4"/>
</dbReference>
<sequence>MHPQATPGWLPMDDGIALRTHAWPHTGAGPSRGTVLIVHGLGEHAARYAHVAAQLNAWGFDVRAFDQYAHGESPGRRGTLSSPGRLLTDLASVIDHLRGEAGADTPLVLLGHSMGGAVAARFVERGLRPVDALVLSSPALASGMRGWQKALARLLANIAPGITIGNGLPIERISHDAAEVAAYRNDPLCHDRVGGRMAMFIDGAGPAVIAAAPSWRVPTLLLYAGDDHLVDARGSRRFAEAAPRDIVATHEFARHYHELFNEADRAPVFETLHAWLDAHFPEATST</sequence>
<dbReference type="RefSeq" id="WP_112927087.1">
    <property type="nucleotide sequence ID" value="NZ_CP029556.1"/>
</dbReference>
<dbReference type="AlphaFoldDB" id="A0A344J765"/>
<reference evidence="3" key="1">
    <citation type="submission" date="2018-05" db="EMBL/GenBank/DDBJ databases">
        <title>Luteimonas pekinense sp. nov., isolated from human Meibomian gland secretions, Beijing, China.</title>
        <authorList>
            <person name="Wen T."/>
            <person name="Bai H."/>
            <person name="Lv H."/>
        </authorList>
    </citation>
    <scope>NUCLEOTIDE SEQUENCE [LARGE SCALE GENOMIC DNA]</scope>
    <source>
        <strain evidence="3">83-4</strain>
    </source>
</reference>
<dbReference type="Proteomes" id="UP000251842">
    <property type="component" value="Chromosome"/>
</dbReference>
<keyword evidence="2" id="KW-0378">Hydrolase</keyword>
<dbReference type="InterPro" id="IPR000073">
    <property type="entry name" value="AB_hydrolase_1"/>
</dbReference>
<dbReference type="GO" id="GO:0016787">
    <property type="term" value="F:hydrolase activity"/>
    <property type="evidence" value="ECO:0007669"/>
    <property type="project" value="UniProtKB-KW"/>
</dbReference>
<dbReference type="EMBL" id="CP029556">
    <property type="protein sequence ID" value="AXA84875.1"/>
    <property type="molecule type" value="Genomic_DNA"/>
</dbReference>
<dbReference type="KEGG" id="lue:DCD74_09455"/>
<dbReference type="SUPFAM" id="SSF53474">
    <property type="entry name" value="alpha/beta-Hydrolases"/>
    <property type="match status" value="1"/>
</dbReference>
<dbReference type="PRINTS" id="PR00111">
    <property type="entry name" value="ABHYDROLASE"/>
</dbReference>
<dbReference type="Gene3D" id="3.40.50.1820">
    <property type="entry name" value="alpha/beta hydrolase"/>
    <property type="match status" value="1"/>
</dbReference>
<feature type="domain" description="Serine aminopeptidase S33" evidence="1">
    <location>
        <begin position="30"/>
        <end position="264"/>
    </location>
</feature>
<organism evidence="2 3">
    <name type="scientific">Solilutibacter oculi</name>
    <dbReference type="NCBI Taxonomy" id="2698682"/>
    <lineage>
        <taxon>Bacteria</taxon>
        <taxon>Pseudomonadati</taxon>
        <taxon>Pseudomonadota</taxon>
        <taxon>Gammaproteobacteria</taxon>
        <taxon>Lysobacterales</taxon>
        <taxon>Lysobacteraceae</taxon>
        <taxon>Solilutibacter</taxon>
    </lineage>
</organism>
<dbReference type="Pfam" id="PF12146">
    <property type="entry name" value="Hydrolase_4"/>
    <property type="match status" value="1"/>
</dbReference>
<evidence type="ECO:0000313" key="3">
    <source>
        <dbReference type="Proteomes" id="UP000251842"/>
    </source>
</evidence>
<name>A0A344J765_9GAMM</name>
<protein>
    <submittedName>
        <fullName evidence="2">Alpha/beta hydrolase</fullName>
    </submittedName>
</protein>